<evidence type="ECO:0000256" key="5">
    <source>
        <dbReference type="ARBA" id="ARBA00022989"/>
    </source>
</evidence>
<evidence type="ECO:0000256" key="2">
    <source>
        <dbReference type="ARBA" id="ARBA00005811"/>
    </source>
</evidence>
<name>A0A521DIM9_9RHOB</name>
<dbReference type="RefSeq" id="WP_142493309.1">
    <property type="nucleotide sequence ID" value="NZ_FXTO01000011.1"/>
</dbReference>
<dbReference type="GO" id="GO:0005886">
    <property type="term" value="C:plasma membrane"/>
    <property type="evidence" value="ECO:0007669"/>
    <property type="project" value="UniProtKB-SubCell"/>
</dbReference>
<keyword evidence="7" id="KW-0653">Protein transport</keyword>
<organism evidence="9 10">
    <name type="scientific">Thalassovita litoralis</name>
    <dbReference type="NCBI Taxonomy" id="1010611"/>
    <lineage>
        <taxon>Bacteria</taxon>
        <taxon>Pseudomonadati</taxon>
        <taxon>Pseudomonadota</taxon>
        <taxon>Alphaproteobacteria</taxon>
        <taxon>Rhodobacterales</taxon>
        <taxon>Roseobacteraceae</taxon>
        <taxon>Thalassovita</taxon>
    </lineage>
</organism>
<evidence type="ECO:0000256" key="1">
    <source>
        <dbReference type="ARBA" id="ARBA00004162"/>
    </source>
</evidence>
<keyword evidence="3" id="KW-1003">Cell membrane</keyword>
<evidence type="ECO:0000313" key="10">
    <source>
        <dbReference type="Proteomes" id="UP000316030"/>
    </source>
</evidence>
<evidence type="ECO:0000256" key="4">
    <source>
        <dbReference type="ARBA" id="ARBA00022692"/>
    </source>
</evidence>
<evidence type="ECO:0000313" key="9">
    <source>
        <dbReference type="EMBL" id="SMO71506.1"/>
    </source>
</evidence>
<dbReference type="GO" id="GO:0022857">
    <property type="term" value="F:transmembrane transporter activity"/>
    <property type="evidence" value="ECO:0007669"/>
    <property type="project" value="InterPro"/>
</dbReference>
<evidence type="ECO:0000256" key="3">
    <source>
        <dbReference type="ARBA" id="ARBA00022475"/>
    </source>
</evidence>
<reference evidence="9 10" key="1">
    <citation type="submission" date="2017-05" db="EMBL/GenBank/DDBJ databases">
        <authorList>
            <person name="Varghese N."/>
            <person name="Submissions S."/>
        </authorList>
    </citation>
    <scope>NUCLEOTIDE SEQUENCE [LARGE SCALE GENOMIC DNA]</scope>
    <source>
        <strain evidence="9 10">DSM 29506</strain>
    </source>
</reference>
<evidence type="ECO:0000256" key="8">
    <source>
        <dbReference type="SAM" id="Phobius"/>
    </source>
</evidence>
<keyword evidence="7" id="KW-0813">Transport</keyword>
<accession>A0A521DIM9</accession>
<evidence type="ECO:0000256" key="7">
    <source>
        <dbReference type="RuleBase" id="RU003879"/>
    </source>
</evidence>
<comment type="similarity">
    <text evidence="2 7">Belongs to the ExbD/TolR family.</text>
</comment>
<dbReference type="GO" id="GO:0015031">
    <property type="term" value="P:protein transport"/>
    <property type="evidence" value="ECO:0007669"/>
    <property type="project" value="UniProtKB-KW"/>
</dbReference>
<dbReference type="InterPro" id="IPR003400">
    <property type="entry name" value="ExbD"/>
</dbReference>
<sequence>MQFPALPRRPRAESIVPMINVVFLLLIFFLMTAQIAPPDPFAVTPPEAAAGDPADGPLALYLSAEGQIGFRDTLDEAALAALQAELANDPEQTKTLMLRADALAPALALARLMPRLADMGLRDVQLITVTP</sequence>
<keyword evidence="10" id="KW-1185">Reference proteome</keyword>
<protein>
    <submittedName>
        <fullName evidence="9">Outer membrane transport energization protein ExbD</fullName>
    </submittedName>
</protein>
<keyword evidence="6 8" id="KW-0472">Membrane</keyword>
<keyword evidence="5 8" id="KW-1133">Transmembrane helix</keyword>
<feature type="transmembrane region" description="Helical" evidence="8">
    <location>
        <begin position="12"/>
        <end position="31"/>
    </location>
</feature>
<proteinExistence type="inferred from homology"/>
<gene>
    <name evidence="9" type="ORF">SAMN06265173_11121</name>
</gene>
<dbReference type="Proteomes" id="UP000316030">
    <property type="component" value="Unassembled WGS sequence"/>
</dbReference>
<dbReference type="PANTHER" id="PTHR30558">
    <property type="entry name" value="EXBD MEMBRANE COMPONENT OF PMF-DRIVEN MACROMOLECULE IMPORT SYSTEM"/>
    <property type="match status" value="1"/>
</dbReference>
<dbReference type="EMBL" id="FXTO01000011">
    <property type="protein sequence ID" value="SMO71506.1"/>
    <property type="molecule type" value="Genomic_DNA"/>
</dbReference>
<evidence type="ECO:0000256" key="6">
    <source>
        <dbReference type="ARBA" id="ARBA00023136"/>
    </source>
</evidence>
<dbReference type="Pfam" id="PF02472">
    <property type="entry name" value="ExbD"/>
    <property type="match status" value="1"/>
</dbReference>
<dbReference type="AlphaFoldDB" id="A0A521DIM9"/>
<keyword evidence="4 7" id="KW-0812">Transmembrane</keyword>
<comment type="subcellular location">
    <subcellularLocation>
        <location evidence="1">Cell membrane</location>
        <topology evidence="1">Single-pass membrane protein</topology>
    </subcellularLocation>
    <subcellularLocation>
        <location evidence="7">Cell membrane</location>
        <topology evidence="7">Single-pass type II membrane protein</topology>
    </subcellularLocation>
</comment>